<feature type="transmembrane region" description="Helical" evidence="1">
    <location>
        <begin position="73"/>
        <end position="91"/>
    </location>
</feature>
<reference evidence="2 3" key="1">
    <citation type="submission" date="2020-08" db="EMBL/GenBank/DDBJ databases">
        <title>Functional genomics of gut bacteria from endangered species of beetles.</title>
        <authorList>
            <person name="Carlos-Shanley C."/>
        </authorList>
    </citation>
    <scope>NUCLEOTIDE SEQUENCE [LARGE SCALE GENOMIC DNA]</scope>
    <source>
        <strain evidence="2 3">S00198</strain>
    </source>
</reference>
<keyword evidence="1" id="KW-1133">Transmembrane helix</keyword>
<dbReference type="Proteomes" id="UP000575083">
    <property type="component" value="Unassembled WGS sequence"/>
</dbReference>
<dbReference type="RefSeq" id="WP_184855159.1">
    <property type="nucleotide sequence ID" value="NZ_JACHLK010000001.1"/>
</dbReference>
<dbReference type="Pfam" id="PF11804">
    <property type="entry name" value="DUF3325"/>
    <property type="match status" value="1"/>
</dbReference>
<proteinExistence type="predicted"/>
<name>A0A7X0P9J6_9BURK</name>
<comment type="caution">
    <text evidence="2">The sequence shown here is derived from an EMBL/GenBank/DDBJ whole genome shotgun (WGS) entry which is preliminary data.</text>
</comment>
<feature type="transmembrane region" description="Helical" evidence="1">
    <location>
        <begin position="48"/>
        <end position="66"/>
    </location>
</feature>
<keyword evidence="3" id="KW-1185">Reference proteome</keyword>
<keyword evidence="1" id="KW-0812">Transmembrane</keyword>
<protein>
    <recommendedName>
        <fullName evidence="4">DUF3325 domain-containing protein</fullName>
    </recommendedName>
</protein>
<evidence type="ECO:0000313" key="3">
    <source>
        <dbReference type="Proteomes" id="UP000575083"/>
    </source>
</evidence>
<gene>
    <name evidence="2" type="ORF">HNP48_000388</name>
</gene>
<keyword evidence="1" id="KW-0472">Membrane</keyword>
<feature type="transmembrane region" description="Helical" evidence="1">
    <location>
        <begin position="97"/>
        <end position="117"/>
    </location>
</feature>
<accession>A0A7X0P9J6</accession>
<evidence type="ECO:0000256" key="1">
    <source>
        <dbReference type="SAM" id="Phobius"/>
    </source>
</evidence>
<evidence type="ECO:0008006" key="4">
    <source>
        <dbReference type="Google" id="ProtNLM"/>
    </source>
</evidence>
<sequence length="118" mass="11951">MSAAIASAVALALSYAGMAGLSLAMDRHHEQLTGQGEVPPARRRALRAAGSVLLVLALLACTRAWGATVGFTAWWGFLTAGGVLVAWLMAYRPRQSVASAGAALALGLFGGLALAMAG</sequence>
<dbReference type="InterPro" id="IPR021762">
    <property type="entry name" value="DUF3325"/>
</dbReference>
<evidence type="ECO:0000313" key="2">
    <source>
        <dbReference type="EMBL" id="MBB6557724.1"/>
    </source>
</evidence>
<organism evidence="2 3">
    <name type="scientific">Acidovorax soli</name>
    <dbReference type="NCBI Taxonomy" id="592050"/>
    <lineage>
        <taxon>Bacteria</taxon>
        <taxon>Pseudomonadati</taxon>
        <taxon>Pseudomonadota</taxon>
        <taxon>Betaproteobacteria</taxon>
        <taxon>Burkholderiales</taxon>
        <taxon>Comamonadaceae</taxon>
        <taxon>Acidovorax</taxon>
    </lineage>
</organism>
<dbReference type="AlphaFoldDB" id="A0A7X0P9J6"/>
<dbReference type="EMBL" id="JACHLK010000001">
    <property type="protein sequence ID" value="MBB6557724.1"/>
    <property type="molecule type" value="Genomic_DNA"/>
</dbReference>